<evidence type="ECO:0000313" key="3">
    <source>
        <dbReference type="Proteomes" id="UP000000630"/>
    </source>
</evidence>
<feature type="transmembrane region" description="Helical" evidence="1">
    <location>
        <begin position="37"/>
        <end position="58"/>
    </location>
</feature>
<protein>
    <recommendedName>
        <fullName evidence="4">Phosphatidylglycerophosphatase</fullName>
    </recommendedName>
</protein>
<feature type="transmembrane region" description="Helical" evidence="1">
    <location>
        <begin position="70"/>
        <end position="94"/>
    </location>
</feature>
<accession>D1ASK2</accession>
<proteinExistence type="predicted"/>
<feature type="transmembrane region" description="Helical" evidence="1">
    <location>
        <begin position="114"/>
        <end position="139"/>
    </location>
</feature>
<dbReference type="Proteomes" id="UP000000630">
    <property type="component" value="Chromosome"/>
</dbReference>
<dbReference type="KEGG" id="acn:ACIS_00955"/>
<feature type="transmembrane region" description="Helical" evidence="1">
    <location>
        <begin position="201"/>
        <end position="225"/>
    </location>
</feature>
<gene>
    <name evidence="2" type="ordered locus">ACIS_00955</name>
</gene>
<evidence type="ECO:0000256" key="1">
    <source>
        <dbReference type="SAM" id="Phobius"/>
    </source>
</evidence>
<dbReference type="OrthoDB" id="7164500at2"/>
<keyword evidence="1" id="KW-0472">Membrane</keyword>
<reference evidence="2 3" key="1">
    <citation type="journal article" date="2010" name="J. Bacteriol.">
        <title>Complete genome sequence of Anaplasma marginale subsp. centrale.</title>
        <authorList>
            <person name="Herndon D.R."/>
            <person name="Palmer G.H."/>
            <person name="Shkap V."/>
            <person name="Knowles D.P. Jr."/>
            <person name="Brayton K.A."/>
        </authorList>
    </citation>
    <scope>NUCLEOTIDE SEQUENCE [LARGE SCALE GENOMIC DNA]</scope>
    <source>
        <strain evidence="2 3">Israel</strain>
    </source>
</reference>
<keyword evidence="1" id="KW-1133">Transmembrane helix</keyword>
<keyword evidence="3" id="KW-1185">Reference proteome</keyword>
<dbReference type="EMBL" id="CP001759">
    <property type="protein sequence ID" value="ACZ49455.1"/>
    <property type="molecule type" value="Genomic_DNA"/>
</dbReference>
<keyword evidence="1" id="KW-0812">Transmembrane</keyword>
<dbReference type="AlphaFoldDB" id="D1ASK2"/>
<organism evidence="2 3">
    <name type="scientific">Anaplasma centrale (strain Israel)</name>
    <name type="common">Anaplasma marginale subsp. centrale (strain Israel)</name>
    <dbReference type="NCBI Taxonomy" id="574556"/>
    <lineage>
        <taxon>Bacteria</taxon>
        <taxon>Pseudomonadati</taxon>
        <taxon>Pseudomonadota</taxon>
        <taxon>Alphaproteobacteria</taxon>
        <taxon>Rickettsiales</taxon>
        <taxon>Anaplasmataceae</taxon>
        <taxon>Anaplasma</taxon>
    </lineage>
</organism>
<sequence>MLKSLFKVIVRLAGFVIPVRVVSTFLGIGHLPAWQEHWAALSALLIAHVSCYIAYGFFPPLSDAAFATGLKLAPFFLQAAAFLLLIGMLSIFILQNGEKGGPDVGPDAIVVQSAFGQLLTAACAMPASVTLYGVAGGVYNKVCADIFTCPLWANYSMHLFIFFMVPFVFYNIMIVIRPWPASLLKLRYSNWFSTMMEGVTLSLYAMLAMYLVAFICAGLQVSYALRYSAAVLRIAFVQWVG</sequence>
<feature type="transmembrane region" description="Helical" evidence="1">
    <location>
        <begin position="159"/>
        <end position="181"/>
    </location>
</feature>
<evidence type="ECO:0000313" key="2">
    <source>
        <dbReference type="EMBL" id="ACZ49455.1"/>
    </source>
</evidence>
<dbReference type="HOGENOM" id="CLU_103734_1_1_5"/>
<dbReference type="RefSeq" id="WP_012880897.1">
    <property type="nucleotide sequence ID" value="NC_013532.1"/>
</dbReference>
<feature type="transmembrane region" description="Helical" evidence="1">
    <location>
        <begin position="12"/>
        <end position="31"/>
    </location>
</feature>
<dbReference type="STRING" id="574556.ACIS_00955"/>
<evidence type="ECO:0008006" key="4">
    <source>
        <dbReference type="Google" id="ProtNLM"/>
    </source>
</evidence>
<name>D1ASK2_ANACI</name>